<feature type="domain" description="Methyltransferase type 11" evidence="1">
    <location>
        <begin position="62"/>
        <end position="106"/>
    </location>
</feature>
<dbReference type="InterPro" id="IPR029063">
    <property type="entry name" value="SAM-dependent_MTases_sf"/>
</dbReference>
<keyword evidence="3" id="KW-1185">Reference proteome</keyword>
<evidence type="ECO:0000259" key="1">
    <source>
        <dbReference type="Pfam" id="PF08241"/>
    </source>
</evidence>
<dbReference type="CDD" id="cd02440">
    <property type="entry name" value="AdoMet_MTases"/>
    <property type="match status" value="1"/>
</dbReference>
<sequence length="202" mass="23423">MLKNIKRTIRIAKLRRIAARQWQELARKNTIKLELGSGKKHGANGWTCVDMYGADINYDLRRGLPLNDASVDVIYTSHFLEHIDYKNLLLFIDECRRVLKPGGLFSVCVPDIRPYIDAYINQQHFRPIDTLYQPAVVSTNSFLDQVNYVAYMDGQHRFMFDEQTLVNLLIKCHFNQVSLRQFDATIDMASRDEGSIYAQAFK</sequence>
<protein>
    <submittedName>
        <fullName evidence="2">Methyltransferase domain-containing protein</fullName>
    </submittedName>
</protein>
<accession>A0A346NJL7</accession>
<dbReference type="EMBL" id="CP031769">
    <property type="protein sequence ID" value="AXR05724.1"/>
    <property type="molecule type" value="Genomic_DNA"/>
</dbReference>
<dbReference type="Pfam" id="PF08241">
    <property type="entry name" value="Methyltransf_11"/>
    <property type="match status" value="1"/>
</dbReference>
<organism evidence="2 3">
    <name type="scientific">Salinimonas sediminis</name>
    <dbReference type="NCBI Taxonomy" id="2303538"/>
    <lineage>
        <taxon>Bacteria</taxon>
        <taxon>Pseudomonadati</taxon>
        <taxon>Pseudomonadota</taxon>
        <taxon>Gammaproteobacteria</taxon>
        <taxon>Alteromonadales</taxon>
        <taxon>Alteromonadaceae</taxon>
        <taxon>Alteromonas/Salinimonas group</taxon>
        <taxon>Salinimonas</taxon>
    </lineage>
</organism>
<dbReference type="Proteomes" id="UP000262073">
    <property type="component" value="Chromosome"/>
</dbReference>
<dbReference type="GO" id="GO:0032259">
    <property type="term" value="P:methylation"/>
    <property type="evidence" value="ECO:0007669"/>
    <property type="project" value="UniProtKB-KW"/>
</dbReference>
<dbReference type="RefSeq" id="WP_117315734.1">
    <property type="nucleotide sequence ID" value="NZ_CP031769.1"/>
</dbReference>
<dbReference type="InterPro" id="IPR013216">
    <property type="entry name" value="Methyltransf_11"/>
</dbReference>
<dbReference type="GO" id="GO:0008757">
    <property type="term" value="F:S-adenosylmethionine-dependent methyltransferase activity"/>
    <property type="evidence" value="ECO:0007669"/>
    <property type="project" value="InterPro"/>
</dbReference>
<dbReference type="AlphaFoldDB" id="A0A346NJL7"/>
<dbReference type="SUPFAM" id="SSF53335">
    <property type="entry name" value="S-adenosyl-L-methionine-dependent methyltransferases"/>
    <property type="match status" value="1"/>
</dbReference>
<dbReference type="KEGG" id="salm:D0Y50_04640"/>
<keyword evidence="2" id="KW-0489">Methyltransferase</keyword>
<proteinExistence type="predicted"/>
<dbReference type="OrthoDB" id="9760689at2"/>
<reference evidence="2 3" key="1">
    <citation type="submission" date="2018-08" db="EMBL/GenBank/DDBJ databases">
        <title>Salinimonas sediminis sp. nov., a piezophilic bacterium isolated from a deep-sea sediment sample from the New Britain Trench.</title>
        <authorList>
            <person name="Cao J."/>
        </authorList>
    </citation>
    <scope>NUCLEOTIDE SEQUENCE [LARGE SCALE GENOMIC DNA]</scope>
    <source>
        <strain evidence="2 3">N102</strain>
    </source>
</reference>
<gene>
    <name evidence="2" type="ORF">D0Y50_04640</name>
</gene>
<name>A0A346NJL7_9ALTE</name>
<dbReference type="Gene3D" id="3.40.50.150">
    <property type="entry name" value="Vaccinia Virus protein VP39"/>
    <property type="match status" value="1"/>
</dbReference>
<evidence type="ECO:0000313" key="2">
    <source>
        <dbReference type="EMBL" id="AXR05724.1"/>
    </source>
</evidence>
<keyword evidence="2" id="KW-0808">Transferase</keyword>
<evidence type="ECO:0000313" key="3">
    <source>
        <dbReference type="Proteomes" id="UP000262073"/>
    </source>
</evidence>